<evidence type="ECO:0000313" key="3">
    <source>
        <dbReference type="EMBL" id="KAE8654651.1"/>
    </source>
</evidence>
<dbReference type="PANTHER" id="PTHR46225:SF7">
    <property type="entry name" value="SUPERFAMILY PROTEIN, PUTATIVE-RELATED"/>
    <property type="match status" value="1"/>
</dbReference>
<dbReference type="GO" id="GO:0008270">
    <property type="term" value="F:zinc ion binding"/>
    <property type="evidence" value="ECO:0007669"/>
    <property type="project" value="UniProtKB-KW"/>
</dbReference>
<evidence type="ECO:0000313" key="4">
    <source>
        <dbReference type="Proteomes" id="UP000436088"/>
    </source>
</evidence>
<proteinExistence type="predicted"/>
<keyword evidence="1" id="KW-0479">Metal-binding</keyword>
<protein>
    <recommendedName>
        <fullName evidence="2">RING-type domain-containing protein</fullName>
    </recommendedName>
</protein>
<keyword evidence="1" id="KW-0862">Zinc</keyword>
<comment type="caution">
    <text evidence="3">The sequence shown here is derived from an EMBL/GenBank/DDBJ whole genome shotgun (WGS) entry which is preliminary data.</text>
</comment>
<dbReference type="PROSITE" id="PS50089">
    <property type="entry name" value="ZF_RING_2"/>
    <property type="match status" value="1"/>
</dbReference>
<keyword evidence="1" id="KW-0863">Zinc-finger</keyword>
<feature type="domain" description="RING-type" evidence="2">
    <location>
        <begin position="34"/>
        <end position="75"/>
    </location>
</feature>
<dbReference type="AlphaFoldDB" id="A0A6A2WCA7"/>
<dbReference type="InterPro" id="IPR013083">
    <property type="entry name" value="Znf_RING/FYVE/PHD"/>
</dbReference>
<dbReference type="PANTHER" id="PTHR46225">
    <property type="entry name" value="C3H4 TYPE ZINC FINGER PROTEIN"/>
    <property type="match status" value="1"/>
</dbReference>
<accession>A0A6A2WCA7</accession>
<organism evidence="3 4">
    <name type="scientific">Hibiscus syriacus</name>
    <name type="common">Rose of Sharon</name>
    <dbReference type="NCBI Taxonomy" id="106335"/>
    <lineage>
        <taxon>Eukaryota</taxon>
        <taxon>Viridiplantae</taxon>
        <taxon>Streptophyta</taxon>
        <taxon>Embryophyta</taxon>
        <taxon>Tracheophyta</taxon>
        <taxon>Spermatophyta</taxon>
        <taxon>Magnoliopsida</taxon>
        <taxon>eudicotyledons</taxon>
        <taxon>Gunneridae</taxon>
        <taxon>Pentapetalae</taxon>
        <taxon>rosids</taxon>
        <taxon>malvids</taxon>
        <taxon>Malvales</taxon>
        <taxon>Malvaceae</taxon>
        <taxon>Malvoideae</taxon>
        <taxon>Hibiscus</taxon>
    </lineage>
</organism>
<dbReference type="InterPro" id="IPR001841">
    <property type="entry name" value="Znf_RING"/>
</dbReference>
<dbReference type="SMART" id="SM00184">
    <property type="entry name" value="RING"/>
    <property type="match status" value="1"/>
</dbReference>
<name>A0A6A2WCA7_HIBSY</name>
<evidence type="ECO:0000259" key="2">
    <source>
        <dbReference type="PROSITE" id="PS50089"/>
    </source>
</evidence>
<dbReference type="SUPFAM" id="SSF57850">
    <property type="entry name" value="RING/U-box"/>
    <property type="match status" value="1"/>
</dbReference>
<dbReference type="Proteomes" id="UP000436088">
    <property type="component" value="Unassembled WGS sequence"/>
</dbReference>
<dbReference type="EMBL" id="VEPZ02001787">
    <property type="protein sequence ID" value="KAE8654651.1"/>
    <property type="molecule type" value="Genomic_DNA"/>
</dbReference>
<sequence>MVVAAEKTNSEVKGGDKITGAKTDCAIPGDDAVCCICLTSYADKDVLKELPCSHVFHRSCVDKWLTMKALCPLWKCTILSKK</sequence>
<dbReference type="Pfam" id="PF13639">
    <property type="entry name" value="zf-RING_2"/>
    <property type="match status" value="1"/>
</dbReference>
<dbReference type="Gene3D" id="3.30.40.10">
    <property type="entry name" value="Zinc/RING finger domain, C3HC4 (zinc finger)"/>
    <property type="match status" value="1"/>
</dbReference>
<reference evidence="3" key="1">
    <citation type="submission" date="2019-09" db="EMBL/GenBank/DDBJ databases">
        <title>Draft genome information of white flower Hibiscus syriacus.</title>
        <authorList>
            <person name="Kim Y.-M."/>
        </authorList>
    </citation>
    <scope>NUCLEOTIDE SEQUENCE [LARGE SCALE GENOMIC DNA]</scope>
    <source>
        <strain evidence="3">YM2019G1</strain>
    </source>
</reference>
<keyword evidence="4" id="KW-1185">Reference proteome</keyword>
<evidence type="ECO:0000256" key="1">
    <source>
        <dbReference type="PROSITE-ProRule" id="PRU00175"/>
    </source>
</evidence>
<gene>
    <name evidence="3" type="ORF">F3Y22_tig00117048pilonHSYRG01376</name>
</gene>